<name>A0A831SSC1_PROAE</name>
<reference evidence="2" key="1">
    <citation type="journal article" date="2020" name="mSystems">
        <title>Genome- and Community-Level Interaction Insights into Carbon Utilization and Element Cycling Functions of Hydrothermarchaeota in Hydrothermal Sediment.</title>
        <authorList>
            <person name="Zhou Z."/>
            <person name="Liu Y."/>
            <person name="Xu W."/>
            <person name="Pan J."/>
            <person name="Luo Z.H."/>
            <person name="Li M."/>
        </authorList>
    </citation>
    <scope>NUCLEOTIDE SEQUENCE [LARGE SCALE GENOMIC DNA]</scope>
    <source>
        <strain evidence="2">SpSt-1181</strain>
    </source>
</reference>
<proteinExistence type="inferred from homology"/>
<gene>
    <name evidence="2" type="ORF">ENN50_01935</name>
</gene>
<feature type="non-terminal residue" evidence="2">
    <location>
        <position position="53"/>
    </location>
</feature>
<dbReference type="PANTHER" id="PTHR43943:SF2">
    <property type="entry name" value="DEHYDROGENASE_REDUCTASE 4"/>
    <property type="match status" value="1"/>
</dbReference>
<dbReference type="Gene3D" id="3.40.50.720">
    <property type="entry name" value="NAD(P)-binding Rossmann-like Domain"/>
    <property type="match status" value="1"/>
</dbReference>
<comment type="similarity">
    <text evidence="1">Belongs to the short-chain dehydrogenases/reductases (SDR) family.</text>
</comment>
<dbReference type="InterPro" id="IPR002347">
    <property type="entry name" value="SDR_fam"/>
</dbReference>
<dbReference type="Pfam" id="PF00106">
    <property type="entry name" value="adh_short"/>
    <property type="match status" value="1"/>
</dbReference>
<evidence type="ECO:0000256" key="1">
    <source>
        <dbReference type="ARBA" id="ARBA00006484"/>
    </source>
</evidence>
<dbReference type="Proteomes" id="UP000886335">
    <property type="component" value="Unassembled WGS sequence"/>
</dbReference>
<dbReference type="InterPro" id="IPR036291">
    <property type="entry name" value="NAD(P)-bd_dom_sf"/>
</dbReference>
<dbReference type="SUPFAM" id="SSF51735">
    <property type="entry name" value="NAD(P)-binding Rossmann-fold domains"/>
    <property type="match status" value="1"/>
</dbReference>
<dbReference type="PANTHER" id="PTHR43943">
    <property type="entry name" value="DEHYDROGENASE/REDUCTASE (SDR FAMILY) MEMBER 4"/>
    <property type="match status" value="1"/>
</dbReference>
<comment type="caution">
    <text evidence="2">The sequence shown here is derived from an EMBL/GenBank/DDBJ whole genome shotgun (WGS) entry which is preliminary data.</text>
</comment>
<accession>A0A831SSC1</accession>
<evidence type="ECO:0000313" key="2">
    <source>
        <dbReference type="EMBL" id="HED30455.1"/>
    </source>
</evidence>
<dbReference type="AlphaFoldDB" id="A0A831SSC1"/>
<organism evidence="2">
    <name type="scientific">Prosthecochloris aestuarii</name>
    <dbReference type="NCBI Taxonomy" id="1102"/>
    <lineage>
        <taxon>Bacteria</taxon>
        <taxon>Pseudomonadati</taxon>
        <taxon>Chlorobiota</taxon>
        <taxon>Chlorobiia</taxon>
        <taxon>Chlorobiales</taxon>
        <taxon>Chlorobiaceae</taxon>
        <taxon>Prosthecochloris</taxon>
    </lineage>
</organism>
<dbReference type="EMBL" id="DSBW01000048">
    <property type="protein sequence ID" value="HED30455.1"/>
    <property type="molecule type" value="Genomic_DNA"/>
</dbReference>
<sequence>MSGKLQNNVAVITGSTRGIGKAIARAYLEEGARVVITSSSQENVDRAVRELQS</sequence>
<protein>
    <submittedName>
        <fullName evidence="2">SDR family NAD(P)-dependent oxidoreductase</fullName>
    </submittedName>
</protein>